<evidence type="ECO:0000313" key="3">
    <source>
        <dbReference type="Proteomes" id="UP000261600"/>
    </source>
</evidence>
<keyword evidence="3" id="KW-1185">Reference proteome</keyword>
<evidence type="ECO:0000313" key="2">
    <source>
        <dbReference type="Ensembl" id="ENSMALP00000003560.1"/>
    </source>
</evidence>
<sequence>QSQHYLLSLKQTQGEGAPCSVVGPVGALHPVQGLLERFEAGPGCTAREHRDKETHVIAVGRATSSPGNKVVSSQHNSCTLIHR</sequence>
<protein>
    <submittedName>
        <fullName evidence="2">Uncharacterized protein</fullName>
    </submittedName>
</protein>
<dbReference type="AlphaFoldDB" id="A0A3Q3Q3D9"/>
<organism evidence="2 3">
    <name type="scientific">Monopterus albus</name>
    <name type="common">Swamp eel</name>
    <dbReference type="NCBI Taxonomy" id="43700"/>
    <lineage>
        <taxon>Eukaryota</taxon>
        <taxon>Metazoa</taxon>
        <taxon>Chordata</taxon>
        <taxon>Craniata</taxon>
        <taxon>Vertebrata</taxon>
        <taxon>Euteleostomi</taxon>
        <taxon>Actinopterygii</taxon>
        <taxon>Neopterygii</taxon>
        <taxon>Teleostei</taxon>
        <taxon>Neoteleostei</taxon>
        <taxon>Acanthomorphata</taxon>
        <taxon>Anabantaria</taxon>
        <taxon>Synbranchiformes</taxon>
        <taxon>Synbranchidae</taxon>
        <taxon>Monopterus</taxon>
    </lineage>
</organism>
<evidence type="ECO:0000256" key="1">
    <source>
        <dbReference type="SAM" id="MobiDB-lite"/>
    </source>
</evidence>
<reference evidence="2" key="1">
    <citation type="submission" date="2025-08" db="UniProtKB">
        <authorList>
            <consortium name="Ensembl"/>
        </authorList>
    </citation>
    <scope>IDENTIFICATION</scope>
</reference>
<name>A0A3Q3Q3D9_MONAL</name>
<feature type="region of interest" description="Disordered" evidence="1">
    <location>
        <begin position="64"/>
        <end position="83"/>
    </location>
</feature>
<dbReference type="Ensembl" id="ENSMALT00000003654.1">
    <property type="protein sequence ID" value="ENSMALP00000003560.1"/>
    <property type="gene ID" value="ENSMALG00000002599.1"/>
</dbReference>
<reference evidence="2" key="2">
    <citation type="submission" date="2025-09" db="UniProtKB">
        <authorList>
            <consortium name="Ensembl"/>
        </authorList>
    </citation>
    <scope>IDENTIFICATION</scope>
</reference>
<proteinExistence type="predicted"/>
<accession>A0A3Q3Q3D9</accession>
<dbReference type="Proteomes" id="UP000261600">
    <property type="component" value="Unplaced"/>
</dbReference>